<sequence length="417" mass="46427">MGNDTVHIIGGGIIGLCAAWYLKKEGYAVTVIDKGDLKEGTSFGNAGMIVPSHFVPMANPGVVAQGLKWMLNSKSPFYIRPRLNQDLVQWLWHFYRSSNHQHVKQAMPILYELNERSKDLYQELSSLENFDFSFEEKGLLMLYKSEKQAEKEAKTAEQAKKIGLEAEILDSKELGKLEPNMDLDVLGGLYFPGDAHLYSNKLMFQLVGVLKQKGVHFLTNTSVSDFSFKGSQIEALISENGDTIPVKNVVVASGSWTATLLKKANIKIYIQDGKGYSITLEKPKTRPQIPTILSEAKVAVIPMGDDLRIGGTLEMSGISPQINTKRIQGIKESIPRYYKNIELPFTDDKDIWKGYRPCTPDGMPYIGKSEALSNLYVGTGHGMMGLSLGAITGKLLSEVIMQKKPSMDLFAFRLDRF</sequence>
<reference evidence="2 3" key="1">
    <citation type="submission" date="2018-03" db="EMBL/GenBank/DDBJ databases">
        <title>Genomic Encyclopedia of Archaeal and Bacterial Type Strains, Phase II (KMG-II): from individual species to whole genera.</title>
        <authorList>
            <person name="Goeker M."/>
        </authorList>
    </citation>
    <scope>NUCLEOTIDE SEQUENCE [LARGE SCALE GENOMIC DNA]</scope>
    <source>
        <strain evidence="2 3">DSM 25027</strain>
    </source>
</reference>
<dbReference type="OrthoDB" id="9794226at2"/>
<dbReference type="SUPFAM" id="SSF51905">
    <property type="entry name" value="FAD/NAD(P)-binding domain"/>
    <property type="match status" value="1"/>
</dbReference>
<feature type="domain" description="FAD dependent oxidoreductase" evidence="1">
    <location>
        <begin position="6"/>
        <end position="398"/>
    </location>
</feature>
<dbReference type="InterPro" id="IPR006076">
    <property type="entry name" value="FAD-dep_OxRdtase"/>
</dbReference>
<protein>
    <submittedName>
        <fullName evidence="2">D-amino-acid dehydrogenase</fullName>
    </submittedName>
</protein>
<organism evidence="2 3">
    <name type="scientific">Flagellimonas meridianipacifica</name>
    <dbReference type="NCBI Taxonomy" id="1080225"/>
    <lineage>
        <taxon>Bacteria</taxon>
        <taxon>Pseudomonadati</taxon>
        <taxon>Bacteroidota</taxon>
        <taxon>Flavobacteriia</taxon>
        <taxon>Flavobacteriales</taxon>
        <taxon>Flavobacteriaceae</taxon>
        <taxon>Flagellimonas</taxon>
    </lineage>
</organism>
<evidence type="ECO:0000313" key="3">
    <source>
        <dbReference type="Proteomes" id="UP000237640"/>
    </source>
</evidence>
<comment type="caution">
    <text evidence="2">The sequence shown here is derived from an EMBL/GenBank/DDBJ whole genome shotgun (WGS) entry which is preliminary data.</text>
</comment>
<evidence type="ECO:0000313" key="2">
    <source>
        <dbReference type="EMBL" id="PRX53932.1"/>
    </source>
</evidence>
<evidence type="ECO:0000259" key="1">
    <source>
        <dbReference type="Pfam" id="PF01266"/>
    </source>
</evidence>
<dbReference type="RefSeq" id="WP_106145256.1">
    <property type="nucleotide sequence ID" value="NZ_PVYX01000002.1"/>
</dbReference>
<dbReference type="Pfam" id="PF01266">
    <property type="entry name" value="DAO"/>
    <property type="match status" value="1"/>
</dbReference>
<name>A0A2T0M925_9FLAO</name>
<dbReference type="AlphaFoldDB" id="A0A2T0M925"/>
<dbReference type="GO" id="GO:0005737">
    <property type="term" value="C:cytoplasm"/>
    <property type="evidence" value="ECO:0007669"/>
    <property type="project" value="TreeGrafter"/>
</dbReference>
<accession>A0A2T0M925</accession>
<dbReference type="Gene3D" id="3.30.9.10">
    <property type="entry name" value="D-Amino Acid Oxidase, subunit A, domain 2"/>
    <property type="match status" value="1"/>
</dbReference>
<dbReference type="InterPro" id="IPR036188">
    <property type="entry name" value="FAD/NAD-bd_sf"/>
</dbReference>
<proteinExistence type="predicted"/>
<keyword evidence="3" id="KW-1185">Reference proteome</keyword>
<dbReference type="EMBL" id="PVYX01000002">
    <property type="protein sequence ID" value="PRX53932.1"/>
    <property type="molecule type" value="Genomic_DNA"/>
</dbReference>
<dbReference type="PANTHER" id="PTHR13847">
    <property type="entry name" value="SARCOSINE DEHYDROGENASE-RELATED"/>
    <property type="match status" value="1"/>
</dbReference>
<dbReference type="Proteomes" id="UP000237640">
    <property type="component" value="Unassembled WGS sequence"/>
</dbReference>
<dbReference type="SUPFAM" id="SSF54373">
    <property type="entry name" value="FAD-linked reductases, C-terminal domain"/>
    <property type="match status" value="1"/>
</dbReference>
<dbReference type="Gene3D" id="3.50.50.60">
    <property type="entry name" value="FAD/NAD(P)-binding domain"/>
    <property type="match status" value="2"/>
</dbReference>
<gene>
    <name evidence="2" type="ORF">CLV81_2325</name>
</gene>